<keyword evidence="5 7" id="KW-0539">Nucleus</keyword>
<dbReference type="GO" id="GO:0031564">
    <property type="term" value="P:transcription antitermination"/>
    <property type="evidence" value="ECO:0007669"/>
    <property type="project" value="TreeGrafter"/>
</dbReference>
<dbReference type="GO" id="GO:0006368">
    <property type="term" value="P:transcription elongation by RNA polymerase II"/>
    <property type="evidence" value="ECO:0007669"/>
    <property type="project" value="InterPro"/>
</dbReference>
<evidence type="ECO:0000259" key="11">
    <source>
        <dbReference type="PROSITE" id="PS51133"/>
    </source>
</evidence>
<comment type="function">
    <text evidence="8">Necessary for efficient RNA polymerase II transcription elongation past template-encoded arresting sites.</text>
</comment>
<reference evidence="14 15" key="1">
    <citation type="submission" date="2019-01" db="EMBL/GenBank/DDBJ databases">
        <title>Intercellular communication is required for trap formation in the nematode-trapping fungus Duddingtonia flagrans.</title>
        <authorList>
            <person name="Youssar L."/>
            <person name="Wernet V."/>
            <person name="Hensel N."/>
            <person name="Hildebrandt H.-G."/>
            <person name="Fischer R."/>
        </authorList>
    </citation>
    <scope>NUCLEOTIDE SEQUENCE [LARGE SCALE GENOMIC DNA]</scope>
    <source>
        <strain evidence="14 15">CBS H-5679</strain>
    </source>
</reference>
<dbReference type="FunFam" id="1.10.472.30:FF:000003">
    <property type="entry name" value="Transcription elongation factor S-II"/>
    <property type="match status" value="1"/>
</dbReference>
<dbReference type="AlphaFoldDB" id="A0A436ZV26"/>
<accession>A0A436ZV26</accession>
<feature type="domain" description="TFIIS central" evidence="13">
    <location>
        <begin position="156"/>
        <end position="271"/>
    </location>
</feature>
<feature type="coiled-coil region" evidence="9">
    <location>
        <begin position="236"/>
        <end position="263"/>
    </location>
</feature>
<keyword evidence="9" id="KW-0175">Coiled coil</keyword>
<evidence type="ECO:0000256" key="6">
    <source>
        <dbReference type="PROSITE-ProRule" id="PRU00472"/>
    </source>
</evidence>
<dbReference type="GO" id="GO:0000977">
    <property type="term" value="F:RNA polymerase II transcription regulatory region sequence-specific DNA binding"/>
    <property type="evidence" value="ECO:0007669"/>
    <property type="project" value="TreeGrafter"/>
</dbReference>
<comment type="caution">
    <text evidence="14">The sequence shown here is derived from an EMBL/GenBank/DDBJ whole genome shotgun (WGS) entry which is preliminary data.</text>
</comment>
<feature type="domain" description="TFIIS-type" evidence="11">
    <location>
        <begin position="274"/>
        <end position="314"/>
    </location>
</feature>
<dbReference type="FunFam" id="2.20.25.10:FF:000001">
    <property type="entry name" value="Probable Transcription elongation factor S-II"/>
    <property type="match status" value="1"/>
</dbReference>
<dbReference type="CDD" id="cd13749">
    <property type="entry name" value="Zn-ribbon_TFIIS"/>
    <property type="match status" value="1"/>
</dbReference>
<evidence type="ECO:0000313" key="15">
    <source>
        <dbReference type="Proteomes" id="UP000283090"/>
    </source>
</evidence>
<dbReference type="SMART" id="SM00509">
    <property type="entry name" value="TFS2N"/>
    <property type="match status" value="1"/>
</dbReference>
<dbReference type="EMBL" id="SAEB01000009">
    <property type="protein sequence ID" value="RVD82808.1"/>
    <property type="molecule type" value="Genomic_DNA"/>
</dbReference>
<dbReference type="Gene3D" id="2.20.25.10">
    <property type="match status" value="1"/>
</dbReference>
<dbReference type="Proteomes" id="UP000283090">
    <property type="component" value="Unassembled WGS sequence"/>
</dbReference>
<dbReference type="SUPFAM" id="SSF57783">
    <property type="entry name" value="Zinc beta-ribbon"/>
    <property type="match status" value="1"/>
</dbReference>
<evidence type="ECO:0000256" key="8">
    <source>
        <dbReference type="RuleBase" id="RU368078"/>
    </source>
</evidence>
<keyword evidence="8" id="KW-0238">DNA-binding</keyword>
<evidence type="ECO:0000256" key="4">
    <source>
        <dbReference type="ARBA" id="ARBA00022833"/>
    </source>
</evidence>
<dbReference type="SMART" id="SM00510">
    <property type="entry name" value="TFS2M"/>
    <property type="match status" value="1"/>
</dbReference>
<dbReference type="PANTHER" id="PTHR11477:SF0">
    <property type="entry name" value="IP08861P-RELATED"/>
    <property type="match status" value="1"/>
</dbReference>
<evidence type="ECO:0000256" key="3">
    <source>
        <dbReference type="ARBA" id="ARBA00022771"/>
    </source>
</evidence>
<keyword evidence="3 6" id="KW-0863">Zinc-finger</keyword>
<keyword evidence="8" id="KW-0805">Transcription regulation</keyword>
<evidence type="ECO:0000259" key="12">
    <source>
        <dbReference type="PROSITE" id="PS51319"/>
    </source>
</evidence>
<name>A0A436ZV26_ARTFL</name>
<dbReference type="SUPFAM" id="SSF47676">
    <property type="entry name" value="Conserved domain common to transcription factors TFIIS, elongin A, CRSP70"/>
    <property type="match status" value="1"/>
</dbReference>
<sequence length="316" mass="34720">MPGMDTKDIKIHGASLDKAVREKLPATHITDILGRLKSDVVATEQILRETKIGMIVNKLRGHADKAVAELAKDIVNKWKKDVSAKPKSGSSSDAKGGVAMKKEASTNGGTSGKDTPNKPTPTPSVARKAGGSSVDPMKRSHKTDGVECNIFGGDEVRTKSLAMIYDGLVIGAQATPDEVFKLAKDTEHHLYRNHGSKTDTAYRNKLRSLFFNLKDLKNPNLRNNVISGRIEPMRLATMTSEEMASAERKREDEKIEQENMKEAMVAKAPTSVTDQLRCGKCGKRNVSYSQAQTRSADEPMTTFCECLQCGHRWKFS</sequence>
<feature type="compositionally biased region" description="Polar residues" evidence="10">
    <location>
        <begin position="105"/>
        <end position="114"/>
    </location>
</feature>
<dbReference type="PIRSF" id="PIRSF006704">
    <property type="entry name" value="TF_IIS"/>
    <property type="match status" value="1"/>
</dbReference>
<dbReference type="VEuPathDB" id="FungiDB:DFL_007219"/>
<dbReference type="GeneID" id="93589530"/>
<evidence type="ECO:0000256" key="9">
    <source>
        <dbReference type="SAM" id="Coils"/>
    </source>
</evidence>
<comment type="subcellular location">
    <subcellularLocation>
        <location evidence="1 7 8">Nucleus</location>
    </subcellularLocation>
</comment>
<evidence type="ECO:0000256" key="1">
    <source>
        <dbReference type="ARBA" id="ARBA00004123"/>
    </source>
</evidence>
<dbReference type="OrthoDB" id="44867at2759"/>
<dbReference type="InterPro" id="IPR003618">
    <property type="entry name" value="TFIIS_cen_dom"/>
</dbReference>
<feature type="domain" description="TFIIS N-terminal" evidence="12">
    <location>
        <begin position="7"/>
        <end position="85"/>
    </location>
</feature>
<gene>
    <name evidence="14" type="ORF">DFL_007219</name>
</gene>
<evidence type="ECO:0000256" key="2">
    <source>
        <dbReference type="ARBA" id="ARBA00022723"/>
    </source>
</evidence>
<dbReference type="InterPro" id="IPR003617">
    <property type="entry name" value="TFIIS/CRSP70_N_sub"/>
</dbReference>
<dbReference type="Pfam" id="PF08711">
    <property type="entry name" value="Med26"/>
    <property type="match status" value="1"/>
</dbReference>
<dbReference type="PROSITE" id="PS51321">
    <property type="entry name" value="TFIIS_CENTRAL"/>
    <property type="match status" value="1"/>
</dbReference>
<dbReference type="InterPro" id="IPR017923">
    <property type="entry name" value="TFIIS_N"/>
</dbReference>
<dbReference type="GO" id="GO:0001139">
    <property type="term" value="F:RNA polymerase II complex recruiting activity"/>
    <property type="evidence" value="ECO:0007669"/>
    <property type="project" value="TreeGrafter"/>
</dbReference>
<protein>
    <recommendedName>
        <fullName evidence="8">Transcription elongation factor</fullName>
    </recommendedName>
</protein>
<dbReference type="STRING" id="97331.A0A436ZV26"/>
<dbReference type="SUPFAM" id="SSF46942">
    <property type="entry name" value="Elongation factor TFIIS domain 2"/>
    <property type="match status" value="1"/>
</dbReference>
<dbReference type="GO" id="GO:0008270">
    <property type="term" value="F:zinc ion binding"/>
    <property type="evidence" value="ECO:0007669"/>
    <property type="project" value="UniProtKB-UniRule"/>
</dbReference>
<dbReference type="RefSeq" id="XP_067488352.1">
    <property type="nucleotide sequence ID" value="XM_067636768.1"/>
</dbReference>
<dbReference type="PROSITE" id="PS51133">
    <property type="entry name" value="ZF_TFIIS_2"/>
    <property type="match status" value="1"/>
</dbReference>
<dbReference type="PROSITE" id="PS51319">
    <property type="entry name" value="TFIIS_N"/>
    <property type="match status" value="1"/>
</dbReference>
<dbReference type="SMART" id="SM00440">
    <property type="entry name" value="ZnF_C2C2"/>
    <property type="match status" value="1"/>
</dbReference>
<feature type="compositionally biased region" description="Basic and acidic residues" evidence="10">
    <location>
        <begin position="136"/>
        <end position="145"/>
    </location>
</feature>
<dbReference type="Gene3D" id="1.10.472.30">
    <property type="entry name" value="Transcription elongation factor S-II, central domain"/>
    <property type="match status" value="1"/>
</dbReference>
<organism evidence="14 15">
    <name type="scientific">Arthrobotrys flagrans</name>
    <name type="common">Nematode-trapping fungus</name>
    <name type="synonym">Trichothecium flagrans</name>
    <dbReference type="NCBI Taxonomy" id="97331"/>
    <lineage>
        <taxon>Eukaryota</taxon>
        <taxon>Fungi</taxon>
        <taxon>Dikarya</taxon>
        <taxon>Ascomycota</taxon>
        <taxon>Pezizomycotina</taxon>
        <taxon>Orbiliomycetes</taxon>
        <taxon>Orbiliales</taxon>
        <taxon>Orbiliaceae</taxon>
        <taxon>Arthrobotrys</taxon>
    </lineage>
</organism>
<dbReference type="GO" id="GO:0005634">
    <property type="term" value="C:nucleus"/>
    <property type="evidence" value="ECO:0007669"/>
    <property type="project" value="UniProtKB-SubCell"/>
</dbReference>
<dbReference type="Pfam" id="PF07500">
    <property type="entry name" value="TFIIS_M"/>
    <property type="match status" value="1"/>
</dbReference>
<keyword evidence="2 8" id="KW-0479">Metal-binding</keyword>
<evidence type="ECO:0000256" key="10">
    <source>
        <dbReference type="SAM" id="MobiDB-lite"/>
    </source>
</evidence>
<keyword evidence="8" id="KW-0804">Transcription</keyword>
<dbReference type="GO" id="GO:0006362">
    <property type="term" value="P:transcription elongation by RNA polymerase I"/>
    <property type="evidence" value="ECO:0007669"/>
    <property type="project" value="TreeGrafter"/>
</dbReference>
<dbReference type="InterPro" id="IPR001222">
    <property type="entry name" value="Znf_TFIIS"/>
</dbReference>
<dbReference type="PROSITE" id="PS00466">
    <property type="entry name" value="ZF_TFIIS_1"/>
    <property type="match status" value="1"/>
</dbReference>
<keyword evidence="15" id="KW-1185">Reference proteome</keyword>
<evidence type="ECO:0000256" key="5">
    <source>
        <dbReference type="ARBA" id="ARBA00023242"/>
    </source>
</evidence>
<evidence type="ECO:0000256" key="7">
    <source>
        <dbReference type="PROSITE-ProRule" id="PRU00649"/>
    </source>
</evidence>
<feature type="region of interest" description="Disordered" evidence="10">
    <location>
        <begin position="80"/>
        <end position="146"/>
    </location>
</feature>
<proteinExistence type="inferred from homology"/>
<dbReference type="CDD" id="cd00183">
    <property type="entry name" value="TFIIS_I"/>
    <property type="match status" value="1"/>
</dbReference>
<dbReference type="InterPro" id="IPR006289">
    <property type="entry name" value="TFSII"/>
</dbReference>
<dbReference type="Pfam" id="PF01096">
    <property type="entry name" value="Zn_ribbon_TFIIS"/>
    <property type="match status" value="1"/>
</dbReference>
<dbReference type="InterPro" id="IPR035100">
    <property type="entry name" value="TF_IIS-typ"/>
</dbReference>
<evidence type="ECO:0000313" key="14">
    <source>
        <dbReference type="EMBL" id="RVD82808.1"/>
    </source>
</evidence>
<dbReference type="Gene3D" id="1.20.930.10">
    <property type="entry name" value="Conserved domain common to transcription factors TFIIS, elongin A, CRSP70"/>
    <property type="match status" value="1"/>
</dbReference>
<dbReference type="InterPro" id="IPR035441">
    <property type="entry name" value="TFIIS/LEDGF_dom_sf"/>
</dbReference>
<evidence type="ECO:0000259" key="13">
    <source>
        <dbReference type="PROSITE" id="PS51321"/>
    </source>
</evidence>
<dbReference type="InterPro" id="IPR036575">
    <property type="entry name" value="TFIIS_cen_dom_sf"/>
</dbReference>
<dbReference type="GO" id="GO:0031440">
    <property type="term" value="P:regulation of mRNA 3'-end processing"/>
    <property type="evidence" value="ECO:0007669"/>
    <property type="project" value="TreeGrafter"/>
</dbReference>
<dbReference type="NCBIfam" id="TIGR01385">
    <property type="entry name" value="TFSII"/>
    <property type="match status" value="1"/>
</dbReference>
<comment type="similarity">
    <text evidence="8">Belongs to the TFS-II family.</text>
</comment>
<dbReference type="PANTHER" id="PTHR11477">
    <property type="entry name" value="TRANSCRIPTION FACTOR S-II ZINC FINGER DOMAIN-CONTAINING PROTEIN"/>
    <property type="match status" value="1"/>
</dbReference>
<keyword evidence="4 8" id="KW-0862">Zinc</keyword>